<dbReference type="Proteomes" id="UP000250086">
    <property type="component" value="Unassembled WGS sequence"/>
</dbReference>
<feature type="transmembrane region" description="Helical" evidence="6">
    <location>
        <begin position="104"/>
        <end position="127"/>
    </location>
</feature>
<dbReference type="EMBL" id="UAPV01000001">
    <property type="protein sequence ID" value="SPT70931.1"/>
    <property type="molecule type" value="Genomic_DNA"/>
</dbReference>
<dbReference type="InterPro" id="IPR007267">
    <property type="entry name" value="GtrA_DPMS_TM"/>
</dbReference>
<dbReference type="OrthoDB" id="8562382at2"/>
<organism evidence="8 9">
    <name type="scientific">Anaerobiospirillum thomasii</name>
    <dbReference type="NCBI Taxonomy" id="179995"/>
    <lineage>
        <taxon>Bacteria</taxon>
        <taxon>Pseudomonadati</taxon>
        <taxon>Pseudomonadota</taxon>
        <taxon>Gammaproteobacteria</taxon>
        <taxon>Aeromonadales</taxon>
        <taxon>Succinivibrionaceae</taxon>
        <taxon>Anaerobiospirillum</taxon>
    </lineage>
</organism>
<evidence type="ECO:0000256" key="5">
    <source>
        <dbReference type="ARBA" id="ARBA00023136"/>
    </source>
</evidence>
<dbReference type="PANTHER" id="PTHR38459:SF1">
    <property type="entry name" value="PROPHAGE BACTOPRENOL-LINKED GLUCOSE TRANSLOCASE HOMOLOG"/>
    <property type="match status" value="1"/>
</dbReference>
<keyword evidence="5 6" id="KW-0472">Membrane</keyword>
<proteinExistence type="inferred from homology"/>
<evidence type="ECO:0000256" key="6">
    <source>
        <dbReference type="SAM" id="Phobius"/>
    </source>
</evidence>
<evidence type="ECO:0000313" key="8">
    <source>
        <dbReference type="EMBL" id="SPT70931.1"/>
    </source>
</evidence>
<dbReference type="RefSeq" id="WP_113744944.1">
    <property type="nucleotide sequence ID" value="NZ_UAPU01000005.1"/>
</dbReference>
<dbReference type="InterPro" id="IPR051401">
    <property type="entry name" value="GtrA_CellWall_Glycosyl"/>
</dbReference>
<keyword evidence="3 6" id="KW-0812">Transmembrane</keyword>
<evidence type="ECO:0000256" key="3">
    <source>
        <dbReference type="ARBA" id="ARBA00022692"/>
    </source>
</evidence>
<comment type="subcellular location">
    <subcellularLocation>
        <location evidence="1">Membrane</location>
        <topology evidence="1">Multi-pass membrane protein</topology>
    </subcellularLocation>
</comment>
<evidence type="ECO:0000313" key="9">
    <source>
        <dbReference type="Proteomes" id="UP000250086"/>
    </source>
</evidence>
<evidence type="ECO:0000256" key="4">
    <source>
        <dbReference type="ARBA" id="ARBA00022989"/>
    </source>
</evidence>
<evidence type="ECO:0000259" key="7">
    <source>
        <dbReference type="Pfam" id="PF04138"/>
    </source>
</evidence>
<feature type="domain" description="GtrA/DPMS transmembrane" evidence="7">
    <location>
        <begin position="19"/>
        <end position="128"/>
    </location>
</feature>
<dbReference type="GO" id="GO:0005886">
    <property type="term" value="C:plasma membrane"/>
    <property type="evidence" value="ECO:0007669"/>
    <property type="project" value="TreeGrafter"/>
</dbReference>
<dbReference type="AlphaFoldDB" id="A0A2X0V6N1"/>
<name>A0A2X0V6N1_9GAMM</name>
<accession>A0A2X0V6N1</accession>
<dbReference type="Pfam" id="PF04138">
    <property type="entry name" value="GtrA_DPMS_TM"/>
    <property type="match status" value="1"/>
</dbReference>
<reference evidence="8 9" key="1">
    <citation type="submission" date="2018-06" db="EMBL/GenBank/DDBJ databases">
        <authorList>
            <consortium name="Pathogen Informatics"/>
            <person name="Doyle S."/>
        </authorList>
    </citation>
    <scope>NUCLEOTIDE SEQUENCE [LARGE SCALE GENOMIC DNA]</scope>
    <source>
        <strain evidence="8 9">NCTC13093</strain>
    </source>
</reference>
<dbReference type="GO" id="GO:0000271">
    <property type="term" value="P:polysaccharide biosynthetic process"/>
    <property type="evidence" value="ECO:0007669"/>
    <property type="project" value="InterPro"/>
</dbReference>
<feature type="transmembrane region" description="Helical" evidence="6">
    <location>
        <begin position="47"/>
        <end position="64"/>
    </location>
</feature>
<keyword evidence="4 6" id="KW-1133">Transmembrane helix</keyword>
<evidence type="ECO:0000256" key="2">
    <source>
        <dbReference type="ARBA" id="ARBA00009399"/>
    </source>
</evidence>
<gene>
    <name evidence="8" type="ORF">NCTC13093_02358</name>
</gene>
<sequence length="129" mass="14358">MKGLNLKDNKSSHIFEIVRFILVGSAATLTDLIISAALIYMTPLSENAITTIAFAIAFFVSYFGHKNYTFKKDGKMLSFLALALGMLLLRNIIVYYLVLYVIAGLPALVIAMIFVTGITYLVSKFFVFK</sequence>
<comment type="similarity">
    <text evidence="2">Belongs to the GtrA family.</text>
</comment>
<evidence type="ECO:0000256" key="1">
    <source>
        <dbReference type="ARBA" id="ARBA00004141"/>
    </source>
</evidence>
<feature type="transmembrane region" description="Helical" evidence="6">
    <location>
        <begin position="20"/>
        <end position="41"/>
    </location>
</feature>
<protein>
    <submittedName>
        <fullName evidence="8">GtrA-like protein</fullName>
    </submittedName>
</protein>
<feature type="transmembrane region" description="Helical" evidence="6">
    <location>
        <begin position="76"/>
        <end position="98"/>
    </location>
</feature>
<keyword evidence="9" id="KW-1185">Reference proteome</keyword>
<dbReference type="PANTHER" id="PTHR38459">
    <property type="entry name" value="PROPHAGE BACTOPRENOL-LINKED GLUCOSE TRANSLOCASE HOMOLOG"/>
    <property type="match status" value="1"/>
</dbReference>